<dbReference type="EMBL" id="KI392588">
    <property type="protein sequence ID" value="ERN13523.1"/>
    <property type="molecule type" value="Genomic_DNA"/>
</dbReference>
<dbReference type="STRING" id="13333.W1PYT7"/>
<feature type="region of interest" description="Disordered" evidence="1">
    <location>
        <begin position="41"/>
        <end position="127"/>
    </location>
</feature>
<dbReference type="KEGG" id="atr:18441768"/>
<evidence type="ECO:0000313" key="2">
    <source>
        <dbReference type="EMBL" id="ERN13523.1"/>
    </source>
</evidence>
<gene>
    <name evidence="2" type="ORF">AMTR_s00041p00224610</name>
</gene>
<sequence>MAQEKAKTLLKKTVKKEEFEAEDSLTLANGKKEIKSAQEKAKTLKKTVKKEEVESEDSLPLANGKKEIKSTTIKKTKKTEKVIEKKKKKKQKKQQTPLSNGYATDDKKQKKAYDFPGQRHDPPEERDPLRIFYETLYEQVPDSEMAAFWLMERGLLPEEVAEKVYAKKLRGNQQKLSSPFKAVSVKKTSQLTQKSSPIKAVSVKKTSQVTQKSSSVKKDATKTSKKRKIEESDSDDDLILPKKIRKFNVS</sequence>
<dbReference type="PANTHER" id="PTHR33828">
    <property type="entry name" value="OS05G0596200 PROTEIN"/>
    <property type="match status" value="1"/>
</dbReference>
<dbReference type="Gramene" id="ERN13523">
    <property type="protein sequence ID" value="ERN13523"/>
    <property type="gene ID" value="AMTR_s00041p00224610"/>
</dbReference>
<evidence type="ECO:0000313" key="3">
    <source>
        <dbReference type="Proteomes" id="UP000017836"/>
    </source>
</evidence>
<feature type="region of interest" description="Disordered" evidence="1">
    <location>
        <begin position="171"/>
        <end position="235"/>
    </location>
</feature>
<name>W1PYT7_AMBTC</name>
<evidence type="ECO:0000256" key="1">
    <source>
        <dbReference type="SAM" id="MobiDB-lite"/>
    </source>
</evidence>
<dbReference type="OMA" id="MRLMEWG"/>
<dbReference type="eggNOG" id="ENOG502RYA3">
    <property type="taxonomic scope" value="Eukaryota"/>
</dbReference>
<keyword evidence="3" id="KW-1185">Reference proteome</keyword>
<dbReference type="PANTHER" id="PTHR33828:SF2">
    <property type="entry name" value="NUCLEOLIN"/>
    <property type="match status" value="1"/>
</dbReference>
<dbReference type="HOGENOM" id="CLU_073442_0_0_1"/>
<reference evidence="3" key="1">
    <citation type="journal article" date="2013" name="Science">
        <title>The Amborella genome and the evolution of flowering plants.</title>
        <authorList>
            <consortium name="Amborella Genome Project"/>
        </authorList>
    </citation>
    <scope>NUCLEOTIDE SEQUENCE [LARGE SCALE GENOMIC DNA]</scope>
</reference>
<accession>W1PYT7</accession>
<dbReference type="Proteomes" id="UP000017836">
    <property type="component" value="Unassembled WGS sequence"/>
</dbReference>
<organism evidence="2 3">
    <name type="scientific">Amborella trichopoda</name>
    <dbReference type="NCBI Taxonomy" id="13333"/>
    <lineage>
        <taxon>Eukaryota</taxon>
        <taxon>Viridiplantae</taxon>
        <taxon>Streptophyta</taxon>
        <taxon>Embryophyta</taxon>
        <taxon>Tracheophyta</taxon>
        <taxon>Spermatophyta</taxon>
        <taxon>Magnoliopsida</taxon>
        <taxon>Amborellales</taxon>
        <taxon>Amborellaceae</taxon>
        <taxon>Amborella</taxon>
    </lineage>
</organism>
<protein>
    <submittedName>
        <fullName evidence="2">Uncharacterized protein</fullName>
    </submittedName>
</protein>
<feature type="compositionally biased region" description="Low complexity" evidence="1">
    <location>
        <begin position="201"/>
        <end position="214"/>
    </location>
</feature>
<feature type="compositionally biased region" description="Basic and acidic residues" evidence="1">
    <location>
        <begin position="104"/>
        <end position="127"/>
    </location>
</feature>
<dbReference type="OrthoDB" id="361835at2759"/>
<feature type="compositionally biased region" description="Basic residues" evidence="1">
    <location>
        <begin position="72"/>
        <end position="93"/>
    </location>
</feature>
<dbReference type="AlphaFoldDB" id="W1PYT7"/>
<feature type="compositionally biased region" description="Polar residues" evidence="1">
    <location>
        <begin position="186"/>
        <end position="196"/>
    </location>
</feature>
<proteinExistence type="predicted"/>